<evidence type="ECO:0000313" key="2">
    <source>
        <dbReference type="EMBL" id="MFD1483320.1"/>
    </source>
</evidence>
<feature type="region of interest" description="Disordered" evidence="1">
    <location>
        <begin position="1"/>
        <end position="37"/>
    </location>
</feature>
<protein>
    <submittedName>
        <fullName evidence="2">DUF6525 family protein</fullName>
    </submittedName>
</protein>
<dbReference type="RefSeq" id="WP_379107596.1">
    <property type="nucleotide sequence ID" value="NZ_CBCSAJ010000083.1"/>
</dbReference>
<keyword evidence="3" id="KW-1185">Reference proteome</keyword>
<evidence type="ECO:0000313" key="3">
    <source>
        <dbReference type="Proteomes" id="UP001597302"/>
    </source>
</evidence>
<dbReference type="InterPro" id="IPR045386">
    <property type="entry name" value="DUF6525"/>
</dbReference>
<dbReference type="Proteomes" id="UP001597302">
    <property type="component" value="Unassembled WGS sequence"/>
</dbReference>
<gene>
    <name evidence="2" type="ORF">ACFQ5P_18660</name>
</gene>
<dbReference type="EMBL" id="JBHTOQ010000045">
    <property type="protein sequence ID" value="MFD1483320.1"/>
    <property type="molecule type" value="Genomic_DNA"/>
</dbReference>
<accession>A0ABW4E0B3</accession>
<proteinExistence type="predicted"/>
<comment type="caution">
    <text evidence="2">The sequence shown here is derived from an EMBL/GenBank/DDBJ whole genome shotgun (WGS) entry which is preliminary data.</text>
</comment>
<reference evidence="3" key="1">
    <citation type="journal article" date="2019" name="Int. J. Syst. Evol. Microbiol.">
        <title>The Global Catalogue of Microorganisms (GCM) 10K type strain sequencing project: providing services to taxonomists for standard genome sequencing and annotation.</title>
        <authorList>
            <consortium name="The Broad Institute Genomics Platform"/>
            <consortium name="The Broad Institute Genome Sequencing Center for Infectious Disease"/>
            <person name="Wu L."/>
            <person name="Ma J."/>
        </authorList>
    </citation>
    <scope>NUCLEOTIDE SEQUENCE [LARGE SCALE GENOMIC DNA]</scope>
    <source>
        <strain evidence="3">CCM 8875</strain>
    </source>
</reference>
<organism evidence="2 3">
    <name type="scientific">Paracoccus nototheniae</name>
    <dbReference type="NCBI Taxonomy" id="2489002"/>
    <lineage>
        <taxon>Bacteria</taxon>
        <taxon>Pseudomonadati</taxon>
        <taxon>Pseudomonadota</taxon>
        <taxon>Alphaproteobacteria</taxon>
        <taxon>Rhodobacterales</taxon>
        <taxon>Paracoccaceae</taxon>
        <taxon>Paracoccus</taxon>
    </lineage>
</organism>
<sequence length="99" mass="10636">MLARIPAAAPASRPAPRHNGNLGATAQRPRSRSRDPMAAYDALPEALRLWLAGAALPWSPASVLRLWRRLRAGGATPAQTLAALDRAEAMALRREAPRP</sequence>
<evidence type="ECO:0000256" key="1">
    <source>
        <dbReference type="SAM" id="MobiDB-lite"/>
    </source>
</evidence>
<dbReference type="Pfam" id="PF20135">
    <property type="entry name" value="DUF6525"/>
    <property type="match status" value="1"/>
</dbReference>
<name>A0ABW4E0B3_9RHOB</name>
<feature type="compositionally biased region" description="Low complexity" evidence="1">
    <location>
        <begin position="1"/>
        <end position="14"/>
    </location>
</feature>